<accession>A0ABQ2EHH4</accession>
<sequence length="73" mass="8156">MDDFYRGYRVRVTRTTPDEYAVTAQYCQTPEGDGGGLTHEFLFPALVYPDEASVMVHVRAYVDNMAPGEASYG</sequence>
<organism evidence="1 2">
    <name type="scientific">Deinococcus malanensis</name>
    <dbReference type="NCBI Taxonomy" id="1706855"/>
    <lineage>
        <taxon>Bacteria</taxon>
        <taxon>Thermotogati</taxon>
        <taxon>Deinococcota</taxon>
        <taxon>Deinococci</taxon>
        <taxon>Deinococcales</taxon>
        <taxon>Deinococcaceae</taxon>
        <taxon>Deinococcus</taxon>
    </lineage>
</organism>
<dbReference type="RefSeq" id="WP_189003513.1">
    <property type="nucleotide sequence ID" value="NZ_BMPP01000001.1"/>
</dbReference>
<reference evidence="2" key="1">
    <citation type="journal article" date="2019" name="Int. J. Syst. Evol. Microbiol.">
        <title>The Global Catalogue of Microorganisms (GCM) 10K type strain sequencing project: providing services to taxonomists for standard genome sequencing and annotation.</title>
        <authorList>
            <consortium name="The Broad Institute Genomics Platform"/>
            <consortium name="The Broad Institute Genome Sequencing Center for Infectious Disease"/>
            <person name="Wu L."/>
            <person name="Ma J."/>
        </authorList>
    </citation>
    <scope>NUCLEOTIDE SEQUENCE [LARGE SCALE GENOMIC DNA]</scope>
    <source>
        <strain evidence="2">JCM 30331</strain>
    </source>
</reference>
<dbReference type="EMBL" id="BMPP01000001">
    <property type="protein sequence ID" value="GGK11522.1"/>
    <property type="molecule type" value="Genomic_DNA"/>
</dbReference>
<gene>
    <name evidence="1" type="ORF">GCM10008955_00940</name>
</gene>
<keyword evidence="2" id="KW-1185">Reference proteome</keyword>
<comment type="caution">
    <text evidence="1">The sequence shown here is derived from an EMBL/GenBank/DDBJ whole genome shotgun (WGS) entry which is preliminary data.</text>
</comment>
<evidence type="ECO:0000313" key="2">
    <source>
        <dbReference type="Proteomes" id="UP000647587"/>
    </source>
</evidence>
<name>A0ABQ2EHH4_9DEIO</name>
<proteinExistence type="predicted"/>
<protein>
    <submittedName>
        <fullName evidence="1">Uncharacterized protein</fullName>
    </submittedName>
</protein>
<evidence type="ECO:0000313" key="1">
    <source>
        <dbReference type="EMBL" id="GGK11522.1"/>
    </source>
</evidence>
<dbReference type="Proteomes" id="UP000647587">
    <property type="component" value="Unassembled WGS sequence"/>
</dbReference>